<dbReference type="PANTHER" id="PTHR47073:SF2">
    <property type="entry name" value="PROTEIN ANTI-SILENCING 1"/>
    <property type="match status" value="1"/>
</dbReference>
<dbReference type="AlphaFoldDB" id="A0A2C9W6M1"/>
<protein>
    <submittedName>
        <fullName evidence="1">Uncharacterized protein</fullName>
    </submittedName>
</protein>
<sequence length="96" mass="11278">MIFICRPLVGSIATLSFPGKPSTFFGHIYIDKLRLQMQREMKEAVSTSHCSQPNTIEYDMAMDWCLLQERTDLEWKHLYKQQGQELRKLKANLKSK</sequence>
<proteinExistence type="predicted"/>
<gene>
    <name evidence="1" type="ORF">MANES_03G065800</name>
</gene>
<dbReference type="EMBL" id="CM004389">
    <property type="protein sequence ID" value="OAY54323.1"/>
    <property type="molecule type" value="Genomic_DNA"/>
</dbReference>
<accession>A0A2C9W6M1</accession>
<name>A0A2C9W6M1_MANES</name>
<reference evidence="1" key="1">
    <citation type="submission" date="2016-02" db="EMBL/GenBank/DDBJ databases">
        <title>WGS assembly of Manihot esculenta.</title>
        <authorList>
            <person name="Bredeson J.V."/>
            <person name="Prochnik S.E."/>
            <person name="Lyons J.B."/>
            <person name="Schmutz J."/>
            <person name="Grimwood J."/>
            <person name="Vrebalov J."/>
            <person name="Bart R.S."/>
            <person name="Amuge T."/>
            <person name="Ferguson M.E."/>
            <person name="Green R."/>
            <person name="Putnam N."/>
            <person name="Stites J."/>
            <person name="Rounsley S."/>
            <person name="Rokhsar D.S."/>
        </authorList>
    </citation>
    <scope>NUCLEOTIDE SEQUENCE [LARGE SCALE GENOMIC DNA]</scope>
    <source>
        <tissue evidence="1">Leaf</tissue>
    </source>
</reference>
<dbReference type="PANTHER" id="PTHR47073">
    <property type="entry name" value="PROTEIN ANTI-SILENCING 1"/>
    <property type="match status" value="1"/>
</dbReference>
<evidence type="ECO:0000313" key="1">
    <source>
        <dbReference type="EMBL" id="OAY54323.1"/>
    </source>
</evidence>
<dbReference type="STRING" id="3983.A0A2C9W6M1"/>
<organism evidence="1">
    <name type="scientific">Manihot esculenta</name>
    <name type="common">Cassava</name>
    <name type="synonym">Jatropha manihot</name>
    <dbReference type="NCBI Taxonomy" id="3983"/>
    <lineage>
        <taxon>Eukaryota</taxon>
        <taxon>Viridiplantae</taxon>
        <taxon>Streptophyta</taxon>
        <taxon>Embryophyta</taxon>
        <taxon>Tracheophyta</taxon>
        <taxon>Spermatophyta</taxon>
        <taxon>Magnoliopsida</taxon>
        <taxon>eudicotyledons</taxon>
        <taxon>Gunneridae</taxon>
        <taxon>Pentapetalae</taxon>
        <taxon>rosids</taxon>
        <taxon>fabids</taxon>
        <taxon>Malpighiales</taxon>
        <taxon>Euphorbiaceae</taxon>
        <taxon>Crotonoideae</taxon>
        <taxon>Manihoteae</taxon>
        <taxon>Manihot</taxon>
    </lineage>
</organism>